<accession>A0A6L2JU02</accession>
<dbReference type="AlphaFoldDB" id="A0A6L2JU02"/>
<gene>
    <name evidence="1" type="ORF">Tci_012491</name>
</gene>
<organism evidence="1">
    <name type="scientific">Tanacetum cinerariifolium</name>
    <name type="common">Dalmatian daisy</name>
    <name type="synonym">Chrysanthemum cinerariifolium</name>
    <dbReference type="NCBI Taxonomy" id="118510"/>
    <lineage>
        <taxon>Eukaryota</taxon>
        <taxon>Viridiplantae</taxon>
        <taxon>Streptophyta</taxon>
        <taxon>Embryophyta</taxon>
        <taxon>Tracheophyta</taxon>
        <taxon>Spermatophyta</taxon>
        <taxon>Magnoliopsida</taxon>
        <taxon>eudicotyledons</taxon>
        <taxon>Gunneridae</taxon>
        <taxon>Pentapetalae</taxon>
        <taxon>asterids</taxon>
        <taxon>campanulids</taxon>
        <taxon>Asterales</taxon>
        <taxon>Asteraceae</taxon>
        <taxon>Asteroideae</taxon>
        <taxon>Anthemideae</taxon>
        <taxon>Anthemidinae</taxon>
        <taxon>Tanacetum</taxon>
    </lineage>
</organism>
<protein>
    <submittedName>
        <fullName evidence="1">Uncharacterized protein</fullName>
    </submittedName>
</protein>
<dbReference type="EMBL" id="BKCJ010001311">
    <property type="protein sequence ID" value="GEU40513.1"/>
    <property type="molecule type" value="Genomic_DNA"/>
</dbReference>
<reference evidence="1" key="1">
    <citation type="journal article" date="2019" name="Sci. Rep.">
        <title>Draft genome of Tanacetum cinerariifolium, the natural source of mosquito coil.</title>
        <authorList>
            <person name="Yamashiro T."/>
            <person name="Shiraishi A."/>
            <person name="Satake H."/>
            <person name="Nakayama K."/>
        </authorList>
    </citation>
    <scope>NUCLEOTIDE SEQUENCE</scope>
</reference>
<proteinExistence type="predicted"/>
<evidence type="ECO:0000313" key="1">
    <source>
        <dbReference type="EMBL" id="GEU40513.1"/>
    </source>
</evidence>
<name>A0A6L2JU02_TANCI</name>
<comment type="caution">
    <text evidence="1">The sequence shown here is derived from an EMBL/GenBank/DDBJ whole genome shotgun (WGS) entry which is preliminary data.</text>
</comment>
<sequence length="200" mass="22564">METDLLIMESLDILLMGDEDSSTNPARETDEFIKSSSNDLVQIPRESKVTSGNNLECDMLVNTPLPTTDVKKENFDINSPLGEYVSGGKTRVMETSSFGFHHMPSPRHAAYSNKEVMYRYYHPHLTSGDGFDPEIKKIPSDESKVHIKLLLVLWGNTLSIFDGSLPLSRFDPFDSAFKKVEEIPEVEIRIMFPVGSLPMY</sequence>